<evidence type="ECO:0000313" key="2">
    <source>
        <dbReference type="EMBL" id="SVD97365.1"/>
    </source>
</evidence>
<proteinExistence type="predicted"/>
<accession>A0A382ZQN7</accession>
<name>A0A382ZQN7_9ZZZZ</name>
<evidence type="ECO:0000259" key="1">
    <source>
        <dbReference type="Pfam" id="PF14238"/>
    </source>
</evidence>
<gene>
    <name evidence="2" type="ORF">METZ01_LOCUS450219</name>
</gene>
<feature type="non-terminal residue" evidence="2">
    <location>
        <position position="1"/>
    </location>
</feature>
<sequence>EFWLDDRSVDLAKKDSAWSFSDENNTPVNEDQINHVLSSLEQPPSQSIVEYRISDLAKYGLDNPRLSIFLQTSTPGDRENMTITKQVLFHIGNLTEDGSGYYTLTEREEIIRDLFSIDAGWVNQLLGIANNPSFPATILKDS</sequence>
<organism evidence="2">
    <name type="scientific">marine metagenome</name>
    <dbReference type="NCBI Taxonomy" id="408172"/>
    <lineage>
        <taxon>unclassified sequences</taxon>
        <taxon>metagenomes</taxon>
        <taxon>ecological metagenomes</taxon>
    </lineage>
</organism>
<dbReference type="Pfam" id="PF14238">
    <property type="entry name" value="DUF4340"/>
    <property type="match status" value="1"/>
</dbReference>
<feature type="domain" description="DUF4340" evidence="1">
    <location>
        <begin position="18"/>
        <end position="108"/>
    </location>
</feature>
<reference evidence="2" key="1">
    <citation type="submission" date="2018-05" db="EMBL/GenBank/DDBJ databases">
        <authorList>
            <person name="Lanie J.A."/>
            <person name="Ng W.-L."/>
            <person name="Kazmierczak K.M."/>
            <person name="Andrzejewski T.M."/>
            <person name="Davidsen T.M."/>
            <person name="Wayne K.J."/>
            <person name="Tettelin H."/>
            <person name="Glass J.I."/>
            <person name="Rusch D."/>
            <person name="Podicherti R."/>
            <person name="Tsui H.-C.T."/>
            <person name="Winkler M.E."/>
        </authorList>
    </citation>
    <scope>NUCLEOTIDE SEQUENCE</scope>
</reference>
<dbReference type="InterPro" id="IPR025641">
    <property type="entry name" value="DUF4340"/>
</dbReference>
<dbReference type="EMBL" id="UINC01185583">
    <property type="protein sequence ID" value="SVD97365.1"/>
    <property type="molecule type" value="Genomic_DNA"/>
</dbReference>
<dbReference type="AlphaFoldDB" id="A0A382ZQN7"/>
<protein>
    <recommendedName>
        <fullName evidence="1">DUF4340 domain-containing protein</fullName>
    </recommendedName>
</protein>